<sequence length="319" mass="35889">MSLLKEMDALKEELAKKDVVQEKVTVEEMKKQGIRKEEIKKEEVKEQIKESEGEMTDKTGDEEDDDDDDEEDEECAVYTLDDLEDGLEEADEEEENVVEETEKEEEEVKNSSRISFAEPASTDTSRVEVDATPLMKRKKQKATKSRKRKSADLLEEDDDHKKKKKFKEVVAPRRQTRGMSRAKRAKTVPVRFEEQENIPEEGTSPGAISTTSTDSSVRRGALSKLGGMLQNSPLGRSAKKLVGSTTTSPAPKPPSPPKVVQVQAEGKRRKRKLFKTDISAPFECSPFETVSIGDAKTVVDSNQRVTRSLRSRIKKNTNN</sequence>
<dbReference type="EMBL" id="MRZV01001608">
    <property type="protein sequence ID" value="PIK36838.1"/>
    <property type="molecule type" value="Genomic_DNA"/>
</dbReference>
<accession>A0A2G8JM89</accession>
<feature type="compositionally biased region" description="Basic and acidic residues" evidence="1">
    <location>
        <begin position="30"/>
        <end position="59"/>
    </location>
</feature>
<evidence type="ECO:0000313" key="2">
    <source>
        <dbReference type="EMBL" id="PIK36838.1"/>
    </source>
</evidence>
<keyword evidence="2" id="KW-0396">Initiation factor</keyword>
<feature type="compositionally biased region" description="Acidic residues" evidence="1">
    <location>
        <begin position="60"/>
        <end position="107"/>
    </location>
</feature>
<gene>
    <name evidence="2" type="ORF">BSL78_26328</name>
</gene>
<organism evidence="2 3">
    <name type="scientific">Stichopus japonicus</name>
    <name type="common">Sea cucumber</name>
    <dbReference type="NCBI Taxonomy" id="307972"/>
    <lineage>
        <taxon>Eukaryota</taxon>
        <taxon>Metazoa</taxon>
        <taxon>Echinodermata</taxon>
        <taxon>Eleutherozoa</taxon>
        <taxon>Echinozoa</taxon>
        <taxon>Holothuroidea</taxon>
        <taxon>Aspidochirotacea</taxon>
        <taxon>Aspidochirotida</taxon>
        <taxon>Stichopodidae</taxon>
        <taxon>Apostichopus</taxon>
    </lineage>
</organism>
<evidence type="ECO:0000256" key="1">
    <source>
        <dbReference type="SAM" id="MobiDB-lite"/>
    </source>
</evidence>
<comment type="caution">
    <text evidence="2">The sequence shown here is derived from an EMBL/GenBank/DDBJ whole genome shotgun (WGS) entry which is preliminary data.</text>
</comment>
<feature type="compositionally biased region" description="Polar residues" evidence="1">
    <location>
        <begin position="206"/>
        <end position="215"/>
    </location>
</feature>
<dbReference type="AlphaFoldDB" id="A0A2G8JM89"/>
<protein>
    <submittedName>
        <fullName evidence="2">Putative eukaryotic translation initiation factor 3 subunit A-like isoform X4</fullName>
    </submittedName>
</protein>
<keyword evidence="2" id="KW-0648">Protein biosynthesis</keyword>
<proteinExistence type="predicted"/>
<dbReference type="GO" id="GO:0003743">
    <property type="term" value="F:translation initiation factor activity"/>
    <property type="evidence" value="ECO:0007669"/>
    <property type="project" value="UniProtKB-KW"/>
</dbReference>
<dbReference type="STRING" id="307972.A0A2G8JM89"/>
<feature type="compositionally biased region" description="Basic residues" evidence="1">
    <location>
        <begin position="135"/>
        <end position="149"/>
    </location>
</feature>
<feature type="compositionally biased region" description="Basic residues" evidence="1">
    <location>
        <begin position="174"/>
        <end position="186"/>
    </location>
</feature>
<dbReference type="Proteomes" id="UP000230750">
    <property type="component" value="Unassembled WGS sequence"/>
</dbReference>
<keyword evidence="3" id="KW-1185">Reference proteome</keyword>
<evidence type="ECO:0000313" key="3">
    <source>
        <dbReference type="Proteomes" id="UP000230750"/>
    </source>
</evidence>
<feature type="region of interest" description="Disordered" evidence="1">
    <location>
        <begin position="30"/>
        <end position="273"/>
    </location>
</feature>
<reference evidence="2 3" key="1">
    <citation type="journal article" date="2017" name="PLoS Biol.">
        <title>The sea cucumber genome provides insights into morphological evolution and visceral regeneration.</title>
        <authorList>
            <person name="Zhang X."/>
            <person name="Sun L."/>
            <person name="Yuan J."/>
            <person name="Sun Y."/>
            <person name="Gao Y."/>
            <person name="Zhang L."/>
            <person name="Li S."/>
            <person name="Dai H."/>
            <person name="Hamel J.F."/>
            <person name="Liu C."/>
            <person name="Yu Y."/>
            <person name="Liu S."/>
            <person name="Lin W."/>
            <person name="Guo K."/>
            <person name="Jin S."/>
            <person name="Xu P."/>
            <person name="Storey K.B."/>
            <person name="Huan P."/>
            <person name="Zhang T."/>
            <person name="Zhou Y."/>
            <person name="Zhang J."/>
            <person name="Lin C."/>
            <person name="Li X."/>
            <person name="Xing L."/>
            <person name="Huo D."/>
            <person name="Sun M."/>
            <person name="Wang L."/>
            <person name="Mercier A."/>
            <person name="Li F."/>
            <person name="Yang H."/>
            <person name="Xiang J."/>
        </authorList>
    </citation>
    <scope>NUCLEOTIDE SEQUENCE [LARGE SCALE GENOMIC DNA]</scope>
    <source>
        <strain evidence="2">Shaxun</strain>
        <tissue evidence="2">Muscle</tissue>
    </source>
</reference>
<name>A0A2G8JM89_STIJA</name>